<dbReference type="Pfam" id="PF00326">
    <property type="entry name" value="Peptidase_S9"/>
    <property type="match status" value="1"/>
</dbReference>
<feature type="signal peptide" evidence="2">
    <location>
        <begin position="1"/>
        <end position="21"/>
    </location>
</feature>
<protein>
    <recommendedName>
        <fullName evidence="3">Peptidase S9 prolyl oligopeptidase catalytic domain-containing protein</fullName>
    </recommendedName>
</protein>
<reference evidence="4 5" key="1">
    <citation type="submission" date="2024-04" db="EMBL/GenBank/DDBJ databases">
        <title>Phyllosticta paracitricarpa is synonymous to the EU quarantine fungus P. citricarpa based on phylogenomic analyses.</title>
        <authorList>
            <consortium name="Lawrence Berkeley National Laboratory"/>
            <person name="Van Ingen-Buijs V.A."/>
            <person name="Van Westerhoven A.C."/>
            <person name="Haridas S."/>
            <person name="Skiadas P."/>
            <person name="Martin F."/>
            <person name="Groenewald J.Z."/>
            <person name="Crous P.W."/>
            <person name="Seidl M.F."/>
        </authorList>
    </citation>
    <scope>NUCLEOTIDE SEQUENCE [LARGE SCALE GENOMIC DNA]</scope>
    <source>
        <strain evidence="4 5">CBS 123371</strain>
    </source>
</reference>
<name>A0ABR1KHI1_9PEZI</name>
<dbReference type="PANTHER" id="PTHR43037:SF4">
    <property type="entry name" value="PEPTIDASE S9 PROLYL OLIGOPEPTIDASE CATALYTIC DOMAIN-CONTAINING PROTEIN"/>
    <property type="match status" value="1"/>
</dbReference>
<comment type="caution">
    <text evidence="4">The sequence shown here is derived from an EMBL/GenBank/DDBJ whole genome shotgun (WGS) entry which is preliminary data.</text>
</comment>
<dbReference type="InterPro" id="IPR050955">
    <property type="entry name" value="Plant_Biomass_Hydrol_Est"/>
</dbReference>
<dbReference type="Proteomes" id="UP001363622">
    <property type="component" value="Unassembled WGS sequence"/>
</dbReference>
<evidence type="ECO:0000256" key="2">
    <source>
        <dbReference type="SAM" id="SignalP"/>
    </source>
</evidence>
<gene>
    <name evidence="4" type="ORF">IWZ03DRAFT_381984</name>
</gene>
<dbReference type="InterPro" id="IPR029058">
    <property type="entry name" value="AB_hydrolase_fold"/>
</dbReference>
<evidence type="ECO:0000256" key="1">
    <source>
        <dbReference type="ARBA" id="ARBA00022729"/>
    </source>
</evidence>
<keyword evidence="5" id="KW-1185">Reference proteome</keyword>
<organism evidence="4 5">
    <name type="scientific">Phyllosticta citriasiana</name>
    <dbReference type="NCBI Taxonomy" id="595635"/>
    <lineage>
        <taxon>Eukaryota</taxon>
        <taxon>Fungi</taxon>
        <taxon>Dikarya</taxon>
        <taxon>Ascomycota</taxon>
        <taxon>Pezizomycotina</taxon>
        <taxon>Dothideomycetes</taxon>
        <taxon>Dothideomycetes incertae sedis</taxon>
        <taxon>Botryosphaeriales</taxon>
        <taxon>Phyllostictaceae</taxon>
        <taxon>Phyllosticta</taxon>
    </lineage>
</organism>
<evidence type="ECO:0000313" key="4">
    <source>
        <dbReference type="EMBL" id="KAK7514896.1"/>
    </source>
</evidence>
<dbReference type="EMBL" id="JBBPHU010000008">
    <property type="protein sequence ID" value="KAK7514896.1"/>
    <property type="molecule type" value="Genomic_DNA"/>
</dbReference>
<proteinExistence type="predicted"/>
<evidence type="ECO:0000259" key="3">
    <source>
        <dbReference type="Pfam" id="PF00326"/>
    </source>
</evidence>
<feature type="domain" description="Peptidase S9 prolyl oligopeptidase catalytic" evidence="3">
    <location>
        <begin position="449"/>
        <end position="575"/>
    </location>
</feature>
<dbReference type="PANTHER" id="PTHR43037">
    <property type="entry name" value="UNNAMED PRODUCT-RELATED"/>
    <property type="match status" value="1"/>
</dbReference>
<keyword evidence="1 2" id="KW-0732">Signal</keyword>
<dbReference type="SUPFAM" id="SSF53474">
    <property type="entry name" value="alpha/beta-Hydrolases"/>
    <property type="match status" value="1"/>
</dbReference>
<accession>A0ABR1KHI1</accession>
<feature type="chain" id="PRO_5046420051" description="Peptidase S9 prolyl oligopeptidase catalytic domain-containing protein" evidence="2">
    <location>
        <begin position="22"/>
        <end position="902"/>
    </location>
</feature>
<dbReference type="Gene3D" id="3.40.50.1820">
    <property type="entry name" value="alpha/beta hydrolase"/>
    <property type="match status" value="1"/>
</dbReference>
<dbReference type="InterPro" id="IPR001375">
    <property type="entry name" value="Peptidase_S9_cat"/>
</dbReference>
<sequence>MYSSPALLLALLGLSIDVVESFRPAAMLPQMSLNPPSRSQPHAMLAFSPVWQLLGPFQIGTREAPWGADPLEYYGGFRALEYNDSSIFRSSLTPNGTVKWSKVTGDASTTHGGGANASVTVEFPQVDWDFLSNVYGWSSTQYQAWIRGSINVDGEGIKTALLYTDFLLEFWLDGVPYFGGDFYGFRKAPPVLHLGPGSHRLDIRLSRDVRSLGGIGEINVPVNLELVPAGRSGPLELADGVLIPDAIDGKPAGRYGSIAVRNVGFEDIEVISVKSLTIGWTIENLTRPTKLVPGQTRPIPFELSSDGSSASKMELEICYTRQHNGVSSLTTTQDLKTTSAYEPHKVTFLHPGGIVSYAILRPPSKTAACGRATFAPVLLQLHGAGLEADNPEWRRVLEPLPDLCAWVLLPTGATPWSGDDWHAWGFADVEAAIASIPTWIKDHGWAGPGVDTDRWLVAGHSNGGQGVWYTMTHRPDKIIAAAPVSGYLSIEKYVPYEFWAPMDPRKQSILRASLNSYRHEMLAENCKGIPILQQHGGRDTNVPNYHSRFMSQLLLQAGAPSTYVERPGEDHYHDGVMTTPSLSELYRKFVPNGNTASLSLKRFSIVVANPGDMGSKGGIKVTQLITPGQYARMDVTLEPLDEETCLYQIKTSNVLSFRITPQSCTDAHVAIDRSTVATSIKRSHGESEFRKSDGFWKQTSPIAPFRQVMQYRRQGRQLGQMDAILRSNGSFVINHHGGDTYGIALQISRNFYQYFSADSVIGHGSAATGNSILIVTGQRLAESPVASFPIRVTGSSEIRLVDNEGEEHIYEGEGISAIFLRPAAKVVHGNHVVEQENLELVIWAPSARQAANAARLVPMLTGGGQPDFIVLGNSSKWKGVEGTLAMGFYDDQWRIVGSSIFT</sequence>
<evidence type="ECO:0000313" key="5">
    <source>
        <dbReference type="Proteomes" id="UP001363622"/>
    </source>
</evidence>